<dbReference type="SUPFAM" id="SSF52540">
    <property type="entry name" value="P-loop containing nucleoside triphosphate hydrolases"/>
    <property type="match status" value="1"/>
</dbReference>
<evidence type="ECO:0000259" key="5">
    <source>
        <dbReference type="PROSITE" id="PS50893"/>
    </source>
</evidence>
<dbReference type="SMART" id="SM00382">
    <property type="entry name" value="AAA"/>
    <property type="match status" value="1"/>
</dbReference>
<name>A0A1M5VCW4_9CLOT</name>
<feature type="domain" description="ABC transporter" evidence="5">
    <location>
        <begin position="3"/>
        <end position="236"/>
    </location>
</feature>
<dbReference type="PROSITE" id="PS00211">
    <property type="entry name" value="ABC_TRANSPORTER_1"/>
    <property type="match status" value="1"/>
</dbReference>
<sequence>MKIELRNICKDFKDKVVLKDICFQDDINSIAIIGPSGGGKSTLLRIMGGLIVPDSGEMYLDGDKINFDEKSLQIYRRNIGFVFQSKGLFEHLTALENVTLPLIYTFGVNKVQSVEIADKLFARFGLSKEKNKYPFQLSGGQQQRIALARAVAIKPKLLLLDEPTSALDPEYTSEVLDMLKELQGDGLDTIIVTHEMGFAKNACEKVIFLGDNKIIESGKSTEIFKNPKSKEVKTFLNKILEWNA</sequence>
<dbReference type="InterPro" id="IPR027417">
    <property type="entry name" value="P-loop_NTPase"/>
</dbReference>
<dbReference type="InterPro" id="IPR003439">
    <property type="entry name" value="ABC_transporter-like_ATP-bd"/>
</dbReference>
<dbReference type="InterPro" id="IPR003593">
    <property type="entry name" value="AAA+_ATPase"/>
</dbReference>
<keyword evidence="7" id="KW-1185">Reference proteome</keyword>
<dbReference type="InterPro" id="IPR017871">
    <property type="entry name" value="ABC_transporter-like_CS"/>
</dbReference>
<evidence type="ECO:0000313" key="7">
    <source>
        <dbReference type="Proteomes" id="UP000184447"/>
    </source>
</evidence>
<dbReference type="Proteomes" id="UP000184447">
    <property type="component" value="Unassembled WGS sequence"/>
</dbReference>
<organism evidence="6 7">
    <name type="scientific">Clostridium grantii DSM 8605</name>
    <dbReference type="NCBI Taxonomy" id="1121316"/>
    <lineage>
        <taxon>Bacteria</taxon>
        <taxon>Bacillati</taxon>
        <taxon>Bacillota</taxon>
        <taxon>Clostridia</taxon>
        <taxon>Eubacteriales</taxon>
        <taxon>Clostridiaceae</taxon>
        <taxon>Clostridium</taxon>
    </lineage>
</organism>
<dbReference type="RefSeq" id="WP_073338493.1">
    <property type="nucleotide sequence ID" value="NZ_FQXM01000011.1"/>
</dbReference>
<dbReference type="OrthoDB" id="9802264at2"/>
<evidence type="ECO:0000256" key="1">
    <source>
        <dbReference type="ARBA" id="ARBA00005417"/>
    </source>
</evidence>
<evidence type="ECO:0000256" key="4">
    <source>
        <dbReference type="ARBA" id="ARBA00022840"/>
    </source>
</evidence>
<keyword evidence="3" id="KW-0547">Nucleotide-binding</keyword>
<dbReference type="InterPro" id="IPR050086">
    <property type="entry name" value="MetN_ABC_transporter-like"/>
</dbReference>
<dbReference type="EMBL" id="FQXM01000011">
    <property type="protein sequence ID" value="SHH72988.1"/>
    <property type="molecule type" value="Genomic_DNA"/>
</dbReference>
<comment type="similarity">
    <text evidence="1">Belongs to the ABC transporter superfamily.</text>
</comment>
<reference evidence="6 7" key="1">
    <citation type="submission" date="2016-11" db="EMBL/GenBank/DDBJ databases">
        <authorList>
            <person name="Jaros S."/>
            <person name="Januszkiewicz K."/>
            <person name="Wedrychowicz H."/>
        </authorList>
    </citation>
    <scope>NUCLEOTIDE SEQUENCE [LARGE SCALE GENOMIC DNA]</scope>
    <source>
        <strain evidence="6 7">DSM 8605</strain>
    </source>
</reference>
<evidence type="ECO:0000256" key="3">
    <source>
        <dbReference type="ARBA" id="ARBA00022741"/>
    </source>
</evidence>
<evidence type="ECO:0000313" key="6">
    <source>
        <dbReference type="EMBL" id="SHH72988.1"/>
    </source>
</evidence>
<proteinExistence type="inferred from homology"/>
<keyword evidence="2" id="KW-0813">Transport</keyword>
<dbReference type="PANTHER" id="PTHR43166:SF4">
    <property type="entry name" value="PHOSPHONATES IMPORT ATP-BINDING PROTEIN PHNC"/>
    <property type="match status" value="1"/>
</dbReference>
<dbReference type="PANTHER" id="PTHR43166">
    <property type="entry name" value="AMINO ACID IMPORT ATP-BINDING PROTEIN"/>
    <property type="match status" value="1"/>
</dbReference>
<gene>
    <name evidence="6" type="ORF">SAMN02745207_02211</name>
</gene>
<dbReference type="Gene3D" id="3.40.50.300">
    <property type="entry name" value="P-loop containing nucleotide triphosphate hydrolases"/>
    <property type="match status" value="1"/>
</dbReference>
<keyword evidence="4 6" id="KW-0067">ATP-binding</keyword>
<dbReference type="AlphaFoldDB" id="A0A1M5VCW4"/>
<dbReference type="PROSITE" id="PS50893">
    <property type="entry name" value="ABC_TRANSPORTER_2"/>
    <property type="match status" value="1"/>
</dbReference>
<dbReference type="GO" id="GO:0005524">
    <property type="term" value="F:ATP binding"/>
    <property type="evidence" value="ECO:0007669"/>
    <property type="project" value="UniProtKB-KW"/>
</dbReference>
<dbReference type="Pfam" id="PF00005">
    <property type="entry name" value="ABC_tran"/>
    <property type="match status" value="1"/>
</dbReference>
<evidence type="ECO:0000256" key="2">
    <source>
        <dbReference type="ARBA" id="ARBA00022448"/>
    </source>
</evidence>
<protein>
    <submittedName>
        <fullName evidence="6">Polar amino acid transport system ATP-binding protein</fullName>
    </submittedName>
</protein>
<dbReference type="STRING" id="1121316.SAMN02745207_02211"/>
<accession>A0A1M5VCW4</accession>
<dbReference type="GO" id="GO:0016887">
    <property type="term" value="F:ATP hydrolysis activity"/>
    <property type="evidence" value="ECO:0007669"/>
    <property type="project" value="InterPro"/>
</dbReference>